<comment type="catalytic activity">
    <reaction evidence="1">
        <text>a 4-O-methyl-thymidine in DNA + L-cysteinyl-[protein] = a thymidine in DNA + S-methyl-L-cysteinyl-[protein]</text>
        <dbReference type="Rhea" id="RHEA:53428"/>
        <dbReference type="Rhea" id="RHEA-COMP:10131"/>
        <dbReference type="Rhea" id="RHEA-COMP:10132"/>
        <dbReference type="Rhea" id="RHEA-COMP:13555"/>
        <dbReference type="Rhea" id="RHEA-COMP:13556"/>
        <dbReference type="ChEBI" id="CHEBI:29950"/>
        <dbReference type="ChEBI" id="CHEBI:82612"/>
        <dbReference type="ChEBI" id="CHEBI:137386"/>
        <dbReference type="ChEBI" id="CHEBI:137387"/>
        <dbReference type="EC" id="2.1.1.63"/>
    </reaction>
</comment>
<dbReference type="InterPro" id="IPR014048">
    <property type="entry name" value="MethylDNA_cys_MeTrfase_DNA-bd"/>
</dbReference>
<sequence>MARNARNGSNVLVLRLERVSTVLDDMLVVTDERDALRALDWLNFEDRVHRLLRLHYGVGGYRLVQAADQSAARQSLEKYFAGDVRAIDEISVETGGTPFQREVWSALRKIPAGKTTSYGLLATEIDRPNAIRAVGMANGSNPVGIVVPCHRVIGKDSSLTGYGGGLERKRWLLEHEGVLLPTRSAAP</sequence>
<proteinExistence type="predicted"/>
<dbReference type="InterPro" id="IPR001497">
    <property type="entry name" value="MethylDNA_cys_MeTrfase_AS"/>
</dbReference>
<dbReference type="Proteomes" id="UP001364224">
    <property type="component" value="Unassembled WGS sequence"/>
</dbReference>
<dbReference type="PANTHER" id="PTHR10815:SF5">
    <property type="entry name" value="METHYLATED-DNA--PROTEIN-CYSTEINE METHYLTRANSFERASE"/>
    <property type="match status" value="1"/>
</dbReference>
<evidence type="ECO:0000259" key="7">
    <source>
        <dbReference type="Pfam" id="PF01035"/>
    </source>
</evidence>
<dbReference type="PROSITE" id="PS00374">
    <property type="entry name" value="MGMT"/>
    <property type="match status" value="1"/>
</dbReference>
<name>A0ABU8BNK4_9BRAD</name>
<evidence type="ECO:0000313" key="9">
    <source>
        <dbReference type="Proteomes" id="UP001364224"/>
    </source>
</evidence>
<dbReference type="CDD" id="cd06445">
    <property type="entry name" value="ATase"/>
    <property type="match status" value="1"/>
</dbReference>
<comment type="caution">
    <text evidence="8">The sequence shown here is derived from an EMBL/GenBank/DDBJ whole genome shotgun (WGS) entry which is preliminary data.</text>
</comment>
<dbReference type="SUPFAM" id="SSF46767">
    <property type="entry name" value="Methylated DNA-protein cysteine methyltransferase, C-terminal domain"/>
    <property type="match status" value="1"/>
</dbReference>
<dbReference type="RefSeq" id="WP_334489001.1">
    <property type="nucleotide sequence ID" value="NZ_JAZHRV010000001.1"/>
</dbReference>
<dbReference type="GO" id="GO:0032259">
    <property type="term" value="P:methylation"/>
    <property type="evidence" value="ECO:0007669"/>
    <property type="project" value="UniProtKB-KW"/>
</dbReference>
<dbReference type="PANTHER" id="PTHR10815">
    <property type="entry name" value="METHYLATED-DNA--PROTEIN-CYSTEINE METHYLTRANSFERASE"/>
    <property type="match status" value="1"/>
</dbReference>
<evidence type="ECO:0000256" key="1">
    <source>
        <dbReference type="ARBA" id="ARBA00001286"/>
    </source>
</evidence>
<gene>
    <name evidence="8" type="ORF">V1286_007670</name>
</gene>
<keyword evidence="9" id="KW-1185">Reference proteome</keyword>
<comment type="catalytic activity">
    <reaction evidence="6">
        <text>a 6-O-methyl-2'-deoxyguanosine in DNA + L-cysteinyl-[protein] = S-methyl-L-cysteinyl-[protein] + a 2'-deoxyguanosine in DNA</text>
        <dbReference type="Rhea" id="RHEA:24000"/>
        <dbReference type="Rhea" id="RHEA-COMP:10131"/>
        <dbReference type="Rhea" id="RHEA-COMP:10132"/>
        <dbReference type="Rhea" id="RHEA-COMP:11367"/>
        <dbReference type="Rhea" id="RHEA-COMP:11368"/>
        <dbReference type="ChEBI" id="CHEBI:29950"/>
        <dbReference type="ChEBI" id="CHEBI:82612"/>
        <dbReference type="ChEBI" id="CHEBI:85445"/>
        <dbReference type="ChEBI" id="CHEBI:85448"/>
        <dbReference type="EC" id="2.1.1.63"/>
    </reaction>
</comment>
<keyword evidence="5" id="KW-0234">DNA repair</keyword>
<dbReference type="NCBIfam" id="NF007626">
    <property type="entry name" value="PRK10286.1"/>
    <property type="match status" value="1"/>
</dbReference>
<evidence type="ECO:0000256" key="3">
    <source>
        <dbReference type="ARBA" id="ARBA00022679"/>
    </source>
</evidence>
<accession>A0ABU8BNK4</accession>
<organism evidence="8 9">
    <name type="scientific">Bradyrhizobium algeriense</name>
    <dbReference type="NCBI Taxonomy" id="634784"/>
    <lineage>
        <taxon>Bacteria</taxon>
        <taxon>Pseudomonadati</taxon>
        <taxon>Pseudomonadota</taxon>
        <taxon>Alphaproteobacteria</taxon>
        <taxon>Hyphomicrobiales</taxon>
        <taxon>Nitrobacteraceae</taxon>
        <taxon>Bradyrhizobium</taxon>
    </lineage>
</organism>
<protein>
    <submittedName>
        <fullName evidence="8">Methylated-DNA-[protein]-cysteine S-methyltransferase</fullName>
        <ecNumber evidence="8">2.1.1.63</ecNumber>
    </submittedName>
</protein>
<evidence type="ECO:0000256" key="6">
    <source>
        <dbReference type="ARBA" id="ARBA00049348"/>
    </source>
</evidence>
<evidence type="ECO:0000313" key="8">
    <source>
        <dbReference type="EMBL" id="MEH2560141.1"/>
    </source>
</evidence>
<dbReference type="NCBIfam" id="TIGR00589">
    <property type="entry name" value="ogt"/>
    <property type="match status" value="1"/>
</dbReference>
<keyword evidence="4" id="KW-0227">DNA damage</keyword>
<keyword evidence="3 8" id="KW-0808">Transferase</keyword>
<dbReference type="EC" id="2.1.1.63" evidence="8"/>
<dbReference type="InterPro" id="IPR036217">
    <property type="entry name" value="MethylDNA_cys_MeTrfase_DNAb"/>
</dbReference>
<keyword evidence="2 8" id="KW-0489">Methyltransferase</keyword>
<evidence type="ECO:0000256" key="4">
    <source>
        <dbReference type="ARBA" id="ARBA00022763"/>
    </source>
</evidence>
<dbReference type="Pfam" id="PF01035">
    <property type="entry name" value="DNA_binding_1"/>
    <property type="match status" value="1"/>
</dbReference>
<dbReference type="EMBL" id="JAZHRV010000001">
    <property type="protein sequence ID" value="MEH2560141.1"/>
    <property type="molecule type" value="Genomic_DNA"/>
</dbReference>
<evidence type="ECO:0000256" key="5">
    <source>
        <dbReference type="ARBA" id="ARBA00023204"/>
    </source>
</evidence>
<dbReference type="GO" id="GO:0003908">
    <property type="term" value="F:methylated-DNA-[protein]-cysteine S-methyltransferase activity"/>
    <property type="evidence" value="ECO:0007669"/>
    <property type="project" value="UniProtKB-EC"/>
</dbReference>
<feature type="domain" description="Methylated-DNA-[protein]-cysteine S-methyltransferase DNA binding" evidence="7">
    <location>
        <begin position="98"/>
        <end position="178"/>
    </location>
</feature>
<dbReference type="InterPro" id="IPR036388">
    <property type="entry name" value="WH-like_DNA-bd_sf"/>
</dbReference>
<dbReference type="Gene3D" id="1.10.10.10">
    <property type="entry name" value="Winged helix-like DNA-binding domain superfamily/Winged helix DNA-binding domain"/>
    <property type="match status" value="1"/>
</dbReference>
<evidence type="ECO:0000256" key="2">
    <source>
        <dbReference type="ARBA" id="ARBA00022603"/>
    </source>
</evidence>
<reference evidence="8 9" key="1">
    <citation type="submission" date="2024-02" db="EMBL/GenBank/DDBJ databases">
        <title>Adaptive strategies in a cosmopolitan and abundant soil bacterium.</title>
        <authorList>
            <person name="Carini P."/>
        </authorList>
    </citation>
    <scope>NUCLEOTIDE SEQUENCE [LARGE SCALE GENOMIC DNA]</scope>
    <source>
        <strain evidence="8 9">AZCC 1608</strain>
    </source>
</reference>